<dbReference type="Proteomes" id="UP000588068">
    <property type="component" value="Unassembled WGS sequence"/>
</dbReference>
<dbReference type="EMBL" id="JACHHZ010000007">
    <property type="protein sequence ID" value="MBB6096186.1"/>
    <property type="molecule type" value="Genomic_DNA"/>
</dbReference>
<dbReference type="AlphaFoldDB" id="A0A841HTG3"/>
<dbReference type="PANTHER" id="PTHR13696">
    <property type="entry name" value="P-LOOP CONTAINING NUCLEOSIDE TRIPHOSPHATE HYDROLASE"/>
    <property type="match status" value="1"/>
</dbReference>
<dbReference type="InterPro" id="IPR050678">
    <property type="entry name" value="DNA_Partitioning_ATPase"/>
</dbReference>
<evidence type="ECO:0000313" key="3">
    <source>
        <dbReference type="Proteomes" id="UP000588068"/>
    </source>
</evidence>
<dbReference type="Gene3D" id="3.40.50.300">
    <property type="entry name" value="P-loop containing nucleotide triphosphate hydrolases"/>
    <property type="match status" value="1"/>
</dbReference>
<dbReference type="RefSeq" id="WP_184335585.1">
    <property type="nucleotide sequence ID" value="NZ_JACHHZ010000007.1"/>
</dbReference>
<protein>
    <submittedName>
        <fullName evidence="2">Cellulose biosynthesis protein BcsQ</fullName>
    </submittedName>
</protein>
<dbReference type="Pfam" id="PF13614">
    <property type="entry name" value="AAA_31"/>
    <property type="match status" value="1"/>
</dbReference>
<dbReference type="InterPro" id="IPR027417">
    <property type="entry name" value="P-loop_NTPase"/>
</dbReference>
<evidence type="ECO:0000313" key="2">
    <source>
        <dbReference type="EMBL" id="MBB6096186.1"/>
    </source>
</evidence>
<evidence type="ECO:0000259" key="1">
    <source>
        <dbReference type="Pfam" id="PF13614"/>
    </source>
</evidence>
<gene>
    <name evidence="2" type="ORF">HNQ60_005108</name>
</gene>
<keyword evidence="3" id="KW-1185">Reference proteome</keyword>
<name>A0A841HTG3_9GAMM</name>
<proteinExistence type="predicted"/>
<feature type="domain" description="AAA" evidence="1">
    <location>
        <begin position="1"/>
        <end position="197"/>
    </location>
</feature>
<dbReference type="PANTHER" id="PTHR13696:SF52">
    <property type="entry name" value="PARA FAMILY PROTEIN CT_582"/>
    <property type="match status" value="1"/>
</dbReference>
<organism evidence="2 3">
    <name type="scientific">Povalibacter uvarum</name>
    <dbReference type="NCBI Taxonomy" id="732238"/>
    <lineage>
        <taxon>Bacteria</taxon>
        <taxon>Pseudomonadati</taxon>
        <taxon>Pseudomonadota</taxon>
        <taxon>Gammaproteobacteria</taxon>
        <taxon>Steroidobacterales</taxon>
        <taxon>Steroidobacteraceae</taxon>
        <taxon>Povalibacter</taxon>
    </lineage>
</organism>
<dbReference type="CDD" id="cd02042">
    <property type="entry name" value="ParAB_family"/>
    <property type="match status" value="1"/>
</dbReference>
<dbReference type="InterPro" id="IPR025669">
    <property type="entry name" value="AAA_dom"/>
</dbReference>
<dbReference type="SUPFAM" id="SSF52540">
    <property type="entry name" value="P-loop containing nucleoside triphosphate hydrolases"/>
    <property type="match status" value="1"/>
</dbReference>
<sequence length="331" mass="37001">MKSIAVFNNKGGVGKTTFLCNLASSLARHQKKRVLVVDADPQCNATQYMFDDLTIDKIYEQNDFTLLDVVKPLAQGKGFVQQLRVRHSEAFEVDVIPGDPGMSLEEDRLATDWVQATGGDIRGLRTTFLFSQLLSQCGEYDFVFFDMGPSLGSINRAVLVAVDYFVTPMSTDIFSVRAIDNISLSLSSWRKKLERALEDVADSLEDLEIDDPRWRLQFLGYITQQYTAKTVGEEKRPVKAFDKIAKKIPVRIEKQLIAHFTSRDLPTSKFELGSIPTLHSLVPLAQSAHTPIFALKASDGVVGAHFTKVKEYASTIREVAKRFESQVDALS</sequence>
<comment type="caution">
    <text evidence="2">The sequence shown here is derived from an EMBL/GenBank/DDBJ whole genome shotgun (WGS) entry which is preliminary data.</text>
</comment>
<reference evidence="2 3" key="1">
    <citation type="submission" date="2020-08" db="EMBL/GenBank/DDBJ databases">
        <title>Genomic Encyclopedia of Type Strains, Phase IV (KMG-IV): sequencing the most valuable type-strain genomes for metagenomic binning, comparative biology and taxonomic classification.</title>
        <authorList>
            <person name="Goeker M."/>
        </authorList>
    </citation>
    <scope>NUCLEOTIDE SEQUENCE [LARGE SCALE GENOMIC DNA]</scope>
    <source>
        <strain evidence="2 3">DSM 26723</strain>
    </source>
</reference>
<accession>A0A841HTG3</accession>